<keyword evidence="2" id="KW-0732">Signal</keyword>
<feature type="region of interest" description="Disordered" evidence="1">
    <location>
        <begin position="260"/>
        <end position="285"/>
    </location>
</feature>
<protein>
    <recommendedName>
        <fullName evidence="5">WG repeat protein</fullName>
    </recommendedName>
</protein>
<name>A0A7V7YJI4_9GAMM</name>
<organism evidence="3 4">
    <name type="scientific">Stenotrophomonas rhizophila</name>
    <dbReference type="NCBI Taxonomy" id="216778"/>
    <lineage>
        <taxon>Bacteria</taxon>
        <taxon>Pseudomonadati</taxon>
        <taxon>Pseudomonadota</taxon>
        <taxon>Gammaproteobacteria</taxon>
        <taxon>Lysobacterales</taxon>
        <taxon>Lysobacteraceae</taxon>
        <taxon>Stenotrophomonas</taxon>
    </lineage>
</organism>
<accession>A0A7V7YJI4</accession>
<sequence length="623" mass="68703">MKRMFVVGALMSLAGGAPAQSFTVLGNSFGAEALVSLDGRLLVPPNGARMHRLSADRWMRAQGPTTPQQWYDDAGRLLREDRGYTEYHERFVLPQAAPGDPLWEAFIQADGEAVGGRGVVDALGQVRFPALKDGEWVPLAIPDRVLWNARSGPLRFHDLHGRAVMELDERQVQWVAGPFAGRHVYVACSVQVPEHCDVRDESGTTLFSDDIDALLPVTDGGWWLRQGELWRRVDAQGRATDSARYQQDGLYPRYRQYGGTAGRRDWPEQVNRHATGSADDTPEPGWLMPDGHFAAQRGNVRLDYCGGRWQVLDNEGANPPTAAPAALAAGLDEPDAEQRQAPPWRVRHPTETETAAVLDCNGEVVFAPSDVTRFDAVGTGLLGRFGGESSPRLWWDGRTAYTVPADMAIDERHVAPPLLLLREQAAGVNHLYNLARGRIVGRPFEGVVRMDGGRVVFRRDGKLGMMLADGSEPAPPESFDILPWGTDRTWTRRYLDGGDEELVLLEANHQVLLRRRLLFSGVELQSTWQGDVESQPLTLVNLGTMRFADGEYFVQQWLDRDGQVLLSDISCPAPGNGPPSKGKGVLLGRGWRVDSVPTRPCKLPRALLPVLAGGDVTDAMRDR</sequence>
<evidence type="ECO:0008006" key="5">
    <source>
        <dbReference type="Google" id="ProtNLM"/>
    </source>
</evidence>
<reference evidence="3 4" key="1">
    <citation type="submission" date="2019-10" db="EMBL/GenBank/DDBJ databases">
        <title>Halotolerant bacteria associated to Saharan-endemic halophytes Stipa tenacissima L. and Atriplex halimus L mitigate salt stress and promote growth of tomato plants.</title>
        <authorList>
            <person name="Dif G."/>
        </authorList>
    </citation>
    <scope>NUCLEOTIDE SEQUENCE [LARGE SCALE GENOMIC DNA]</scope>
    <source>
        <strain evidence="3 4">IS26</strain>
    </source>
</reference>
<feature type="chain" id="PRO_5031460774" description="WG repeat protein" evidence="2">
    <location>
        <begin position="20"/>
        <end position="623"/>
    </location>
</feature>
<feature type="compositionally biased region" description="Basic and acidic residues" evidence="1">
    <location>
        <begin position="262"/>
        <end position="271"/>
    </location>
</feature>
<evidence type="ECO:0000313" key="3">
    <source>
        <dbReference type="EMBL" id="KAB7632335.1"/>
    </source>
</evidence>
<feature type="signal peptide" evidence="2">
    <location>
        <begin position="1"/>
        <end position="19"/>
    </location>
</feature>
<comment type="caution">
    <text evidence="3">The sequence shown here is derived from an EMBL/GenBank/DDBJ whole genome shotgun (WGS) entry which is preliminary data.</text>
</comment>
<evidence type="ECO:0000256" key="2">
    <source>
        <dbReference type="SAM" id="SignalP"/>
    </source>
</evidence>
<dbReference type="AlphaFoldDB" id="A0A7V7YJI4"/>
<dbReference type="Proteomes" id="UP000449004">
    <property type="component" value="Unassembled WGS sequence"/>
</dbReference>
<proteinExistence type="predicted"/>
<evidence type="ECO:0000313" key="4">
    <source>
        <dbReference type="Proteomes" id="UP000449004"/>
    </source>
</evidence>
<evidence type="ECO:0000256" key="1">
    <source>
        <dbReference type="SAM" id="MobiDB-lite"/>
    </source>
</evidence>
<dbReference type="RefSeq" id="WP_152151344.1">
    <property type="nucleotide sequence ID" value="NZ_WELC01000003.1"/>
</dbReference>
<dbReference type="EMBL" id="WELC01000003">
    <property type="protein sequence ID" value="KAB7632335.1"/>
    <property type="molecule type" value="Genomic_DNA"/>
</dbReference>
<gene>
    <name evidence="3" type="ORF">F9K92_03760</name>
</gene>